<accession>X1CJH6</accession>
<evidence type="ECO:0000313" key="1">
    <source>
        <dbReference type="EMBL" id="GAH08496.1"/>
    </source>
</evidence>
<proteinExistence type="predicted"/>
<sequence>MLGPKNLDKAVEAVEKAVELDRGNVTYARAAADLYYRKFSIYGQEPQLYKAIEVAKNALTLPDAQDKPGPRSWANRMNRLSLYAFLANCYIERVLGYPRDGIKTEAQKQKWLTDAEQAVHEIEQLSGS</sequence>
<name>X1CJH6_9ZZZZ</name>
<dbReference type="Gene3D" id="1.25.40.10">
    <property type="entry name" value="Tetratricopeptide repeat domain"/>
    <property type="match status" value="1"/>
</dbReference>
<organism evidence="1">
    <name type="scientific">marine sediment metagenome</name>
    <dbReference type="NCBI Taxonomy" id="412755"/>
    <lineage>
        <taxon>unclassified sequences</taxon>
        <taxon>metagenomes</taxon>
        <taxon>ecological metagenomes</taxon>
    </lineage>
</organism>
<dbReference type="EMBL" id="BART01032209">
    <property type="protein sequence ID" value="GAH08496.1"/>
    <property type="molecule type" value="Genomic_DNA"/>
</dbReference>
<reference evidence="1" key="1">
    <citation type="journal article" date="2014" name="Front. Microbiol.">
        <title>High frequency of phylogenetically diverse reductive dehalogenase-homologous genes in deep subseafloor sedimentary metagenomes.</title>
        <authorList>
            <person name="Kawai M."/>
            <person name="Futagami T."/>
            <person name="Toyoda A."/>
            <person name="Takaki Y."/>
            <person name="Nishi S."/>
            <person name="Hori S."/>
            <person name="Arai W."/>
            <person name="Tsubouchi T."/>
            <person name="Morono Y."/>
            <person name="Uchiyama I."/>
            <person name="Ito T."/>
            <person name="Fujiyama A."/>
            <person name="Inagaki F."/>
            <person name="Takami H."/>
        </authorList>
    </citation>
    <scope>NUCLEOTIDE SEQUENCE</scope>
    <source>
        <strain evidence="1">Expedition CK06-06</strain>
    </source>
</reference>
<dbReference type="InterPro" id="IPR011990">
    <property type="entry name" value="TPR-like_helical_dom_sf"/>
</dbReference>
<dbReference type="AlphaFoldDB" id="X1CJH6"/>
<feature type="non-terminal residue" evidence="1">
    <location>
        <position position="128"/>
    </location>
</feature>
<comment type="caution">
    <text evidence="1">The sequence shown here is derived from an EMBL/GenBank/DDBJ whole genome shotgun (WGS) entry which is preliminary data.</text>
</comment>
<gene>
    <name evidence="1" type="ORF">S01H4_55736</name>
</gene>
<protein>
    <submittedName>
        <fullName evidence="1">Uncharacterized protein</fullName>
    </submittedName>
</protein>